<sequence>MCTFTNPPPTPTTGKSKWKGGKKTGGGGRFLSIIISIILKLTQDLLQFHINNLKLQHTLLSVKGTNLMFSSQSLFPDKIAHSALTNFFVGFRLILRRQRT</sequence>
<name>A0A7C9DM61_OPUST</name>
<organism evidence="2">
    <name type="scientific">Opuntia streptacantha</name>
    <name type="common">Prickly pear cactus</name>
    <name type="synonym">Opuntia cardona</name>
    <dbReference type="NCBI Taxonomy" id="393608"/>
    <lineage>
        <taxon>Eukaryota</taxon>
        <taxon>Viridiplantae</taxon>
        <taxon>Streptophyta</taxon>
        <taxon>Embryophyta</taxon>
        <taxon>Tracheophyta</taxon>
        <taxon>Spermatophyta</taxon>
        <taxon>Magnoliopsida</taxon>
        <taxon>eudicotyledons</taxon>
        <taxon>Gunneridae</taxon>
        <taxon>Pentapetalae</taxon>
        <taxon>Caryophyllales</taxon>
        <taxon>Cactineae</taxon>
        <taxon>Cactaceae</taxon>
        <taxon>Opuntioideae</taxon>
        <taxon>Opuntia</taxon>
    </lineage>
</organism>
<evidence type="ECO:0000313" key="2">
    <source>
        <dbReference type="EMBL" id="MBA4642084.1"/>
    </source>
</evidence>
<protein>
    <submittedName>
        <fullName evidence="2">Uncharacterized protein</fullName>
    </submittedName>
</protein>
<proteinExistence type="predicted"/>
<dbReference type="AlphaFoldDB" id="A0A7C9DM61"/>
<accession>A0A7C9DM61</accession>
<reference evidence="2" key="1">
    <citation type="journal article" date="2013" name="J. Plant Res.">
        <title>Effect of fungi and light on seed germination of three Opuntia species from semiarid lands of central Mexico.</title>
        <authorList>
            <person name="Delgado-Sanchez P."/>
            <person name="Jimenez-Bremont J.F."/>
            <person name="Guerrero-Gonzalez Mde L."/>
            <person name="Flores J."/>
        </authorList>
    </citation>
    <scope>NUCLEOTIDE SEQUENCE</scope>
    <source>
        <tissue evidence="2">Cladode</tissue>
    </source>
</reference>
<dbReference type="EMBL" id="GISG01127053">
    <property type="protein sequence ID" value="MBA4642084.1"/>
    <property type="molecule type" value="Transcribed_RNA"/>
</dbReference>
<reference evidence="2" key="2">
    <citation type="submission" date="2020-07" db="EMBL/GenBank/DDBJ databases">
        <authorList>
            <person name="Vera ALvarez R."/>
            <person name="Arias-Moreno D.M."/>
            <person name="Jimenez-Jacinto V."/>
            <person name="Jimenez-Bremont J.F."/>
            <person name="Swaminathan K."/>
            <person name="Moose S.P."/>
            <person name="Guerrero-Gonzalez M.L."/>
            <person name="Marino-Ramirez L."/>
            <person name="Landsman D."/>
            <person name="Rodriguez-Kessler M."/>
            <person name="Delgado-Sanchez P."/>
        </authorList>
    </citation>
    <scope>NUCLEOTIDE SEQUENCE</scope>
    <source>
        <tissue evidence="2">Cladode</tissue>
    </source>
</reference>
<evidence type="ECO:0000256" key="1">
    <source>
        <dbReference type="SAM" id="MobiDB-lite"/>
    </source>
</evidence>
<feature type="compositionally biased region" description="Pro residues" evidence="1">
    <location>
        <begin position="1"/>
        <end position="11"/>
    </location>
</feature>
<feature type="region of interest" description="Disordered" evidence="1">
    <location>
        <begin position="1"/>
        <end position="26"/>
    </location>
</feature>